<sequence>MVDQHMMPWDRLSWPEPTTEAELNAQMALRIFLLGWSQSPNDRDFDRLWRFTKVVIQILWTAQQLPGTWEDDLE</sequence>
<proteinExistence type="predicted"/>
<organism evidence="1 2">
    <name type="scientific">Moesziomyces aphidis</name>
    <name type="common">Pseudozyma aphidis</name>
    <dbReference type="NCBI Taxonomy" id="84754"/>
    <lineage>
        <taxon>Eukaryota</taxon>
        <taxon>Fungi</taxon>
        <taxon>Dikarya</taxon>
        <taxon>Basidiomycota</taxon>
        <taxon>Ustilaginomycotina</taxon>
        <taxon>Ustilaginomycetes</taxon>
        <taxon>Ustilaginales</taxon>
        <taxon>Ustilaginaceae</taxon>
        <taxon>Moesziomyces</taxon>
    </lineage>
</organism>
<dbReference type="EMBL" id="AWNI01000004">
    <property type="protein sequence ID" value="ETS64706.1"/>
    <property type="molecule type" value="Genomic_DNA"/>
</dbReference>
<gene>
    <name evidence="1" type="ORF">PaG_00657</name>
</gene>
<name>W3VV93_MOEAP</name>
<dbReference type="AlphaFoldDB" id="W3VV93"/>
<evidence type="ECO:0000313" key="2">
    <source>
        <dbReference type="Proteomes" id="UP000019462"/>
    </source>
</evidence>
<dbReference type="HOGENOM" id="CLU_2688845_0_0_1"/>
<reference evidence="1 2" key="1">
    <citation type="journal article" date="2014" name="Genome Announc.">
        <title>Genome sequence of the basidiomycetous fungus Pseudozyma aphidis DSM70725, an efficient producer of biosurfactant mannosylerythritol lipids.</title>
        <authorList>
            <person name="Lorenz S."/>
            <person name="Guenther M."/>
            <person name="Grumaz C."/>
            <person name="Rupp S."/>
            <person name="Zibek S."/>
            <person name="Sohn K."/>
        </authorList>
    </citation>
    <scope>NUCLEOTIDE SEQUENCE [LARGE SCALE GENOMIC DNA]</scope>
    <source>
        <strain evidence="2">ATCC 32657 / CBS 517.83 / DSM 70725 / JCM 10318 / NBRC 10182 / NRRL Y-7954 / St-0401</strain>
    </source>
</reference>
<dbReference type="Proteomes" id="UP000019462">
    <property type="component" value="Unassembled WGS sequence"/>
</dbReference>
<accession>W3VV93</accession>
<comment type="caution">
    <text evidence="1">The sequence shown here is derived from an EMBL/GenBank/DDBJ whole genome shotgun (WGS) entry which is preliminary data.</text>
</comment>
<keyword evidence="2" id="KW-1185">Reference proteome</keyword>
<protein>
    <submittedName>
        <fullName evidence="1">Uncharacterized protein</fullName>
    </submittedName>
</protein>
<evidence type="ECO:0000313" key="1">
    <source>
        <dbReference type="EMBL" id="ETS64706.1"/>
    </source>
</evidence>